<proteinExistence type="predicted"/>
<dbReference type="VEuPathDB" id="VectorBase:HLOH_053062"/>
<protein>
    <submittedName>
        <fullName evidence="2">Uncharacterized protein</fullName>
    </submittedName>
</protein>
<dbReference type="EMBL" id="JABSTR010000008">
    <property type="protein sequence ID" value="KAH9377795.1"/>
    <property type="molecule type" value="Genomic_DNA"/>
</dbReference>
<evidence type="ECO:0000313" key="2">
    <source>
        <dbReference type="EMBL" id="KAH9377795.1"/>
    </source>
</evidence>
<feature type="region of interest" description="Disordered" evidence="1">
    <location>
        <begin position="310"/>
        <end position="373"/>
    </location>
</feature>
<comment type="caution">
    <text evidence="2">The sequence shown here is derived from an EMBL/GenBank/DDBJ whole genome shotgun (WGS) entry which is preliminary data.</text>
</comment>
<gene>
    <name evidence="2" type="ORF">HPB48_018931</name>
</gene>
<sequence>MTAATGYDPNTMQVVEIQTSPTNQPVFDEFAEYVIKKKTERQQERLQQEPLRQDGVTTGKQRAGNAHRRRQTPRSASWKPAFMPKLGREDSVVVIKPRETINLAAYKGTNKLGASISTATGIPLASHELTIWPAWDQNIIIVGVRCSERIRQVLSVRELTNDGVRRGVQAHLKPAEDTCRGVINVDPAVTEQDILGVIYSPEAQILNIRKLGQTNMAVLTFEGRKVPRHIFYWNEAIPVRLYRKTTPACPRCGAVGRRADVCPTPNSQRCQACEEAQPGLVHNSTPTCLICGDSHLTGSADCAAKFRHRRPGSVCNSCTNKSTNPRGAGNDRPSGGERQLQRQRKGDGEDPGNQGRRHAKTATNPPAADQTKAFKAENIQLKRELEQLRQEIRTSKAERSLVTPAPPQDGDAGSEEPMIQTADPEDRQQVENTPLQNQDVSGSIREENTQFELALLQKIEDIKPTLNHTFRSPFRTSFLPSSKI</sequence>
<evidence type="ECO:0000256" key="1">
    <source>
        <dbReference type="SAM" id="MobiDB-lite"/>
    </source>
</evidence>
<feature type="region of interest" description="Disordered" evidence="1">
    <location>
        <begin position="41"/>
        <end position="76"/>
    </location>
</feature>
<organism evidence="2 3">
    <name type="scientific">Haemaphysalis longicornis</name>
    <name type="common">Bush tick</name>
    <dbReference type="NCBI Taxonomy" id="44386"/>
    <lineage>
        <taxon>Eukaryota</taxon>
        <taxon>Metazoa</taxon>
        <taxon>Ecdysozoa</taxon>
        <taxon>Arthropoda</taxon>
        <taxon>Chelicerata</taxon>
        <taxon>Arachnida</taxon>
        <taxon>Acari</taxon>
        <taxon>Parasitiformes</taxon>
        <taxon>Ixodida</taxon>
        <taxon>Ixodoidea</taxon>
        <taxon>Ixodidae</taxon>
        <taxon>Haemaphysalinae</taxon>
        <taxon>Haemaphysalis</taxon>
    </lineage>
</organism>
<dbReference type="OrthoDB" id="6931295at2759"/>
<dbReference type="Proteomes" id="UP000821853">
    <property type="component" value="Unassembled WGS sequence"/>
</dbReference>
<evidence type="ECO:0000313" key="3">
    <source>
        <dbReference type="Proteomes" id="UP000821853"/>
    </source>
</evidence>
<feature type="region of interest" description="Disordered" evidence="1">
    <location>
        <begin position="393"/>
        <end position="445"/>
    </location>
</feature>
<dbReference type="AlphaFoldDB" id="A0A9J6GRJ0"/>
<reference evidence="2 3" key="1">
    <citation type="journal article" date="2020" name="Cell">
        <title>Large-Scale Comparative Analyses of Tick Genomes Elucidate Their Genetic Diversity and Vector Capacities.</title>
        <authorList>
            <consortium name="Tick Genome and Microbiome Consortium (TIGMIC)"/>
            <person name="Jia N."/>
            <person name="Wang J."/>
            <person name="Shi W."/>
            <person name="Du L."/>
            <person name="Sun Y."/>
            <person name="Zhan W."/>
            <person name="Jiang J.F."/>
            <person name="Wang Q."/>
            <person name="Zhang B."/>
            <person name="Ji P."/>
            <person name="Bell-Sakyi L."/>
            <person name="Cui X.M."/>
            <person name="Yuan T.T."/>
            <person name="Jiang B.G."/>
            <person name="Yang W.F."/>
            <person name="Lam T.T."/>
            <person name="Chang Q.C."/>
            <person name="Ding S.J."/>
            <person name="Wang X.J."/>
            <person name="Zhu J.G."/>
            <person name="Ruan X.D."/>
            <person name="Zhao L."/>
            <person name="Wei J.T."/>
            <person name="Ye R.Z."/>
            <person name="Que T.C."/>
            <person name="Du C.H."/>
            <person name="Zhou Y.H."/>
            <person name="Cheng J.X."/>
            <person name="Dai P.F."/>
            <person name="Guo W.B."/>
            <person name="Han X.H."/>
            <person name="Huang E.J."/>
            <person name="Li L.F."/>
            <person name="Wei W."/>
            <person name="Gao Y.C."/>
            <person name="Liu J.Z."/>
            <person name="Shao H.Z."/>
            <person name="Wang X."/>
            <person name="Wang C.C."/>
            <person name="Yang T.C."/>
            <person name="Huo Q.B."/>
            <person name="Li W."/>
            <person name="Chen H.Y."/>
            <person name="Chen S.E."/>
            <person name="Zhou L.G."/>
            <person name="Ni X.B."/>
            <person name="Tian J.H."/>
            <person name="Sheng Y."/>
            <person name="Liu T."/>
            <person name="Pan Y.S."/>
            <person name="Xia L.Y."/>
            <person name="Li J."/>
            <person name="Zhao F."/>
            <person name="Cao W.C."/>
        </authorList>
    </citation>
    <scope>NUCLEOTIDE SEQUENCE [LARGE SCALE GENOMIC DNA]</scope>
    <source>
        <strain evidence="2">HaeL-2018</strain>
    </source>
</reference>
<feature type="compositionally biased region" description="Polar residues" evidence="1">
    <location>
        <begin position="314"/>
        <end position="325"/>
    </location>
</feature>
<keyword evidence="3" id="KW-1185">Reference proteome</keyword>
<accession>A0A9J6GRJ0</accession>
<feature type="compositionally biased region" description="Polar residues" evidence="1">
    <location>
        <begin position="430"/>
        <end position="441"/>
    </location>
</feature>
<name>A0A9J6GRJ0_HAELO</name>